<name>A0A1G4MEW5_LACFM</name>
<dbReference type="GO" id="GO:0005737">
    <property type="term" value="C:cytoplasm"/>
    <property type="evidence" value="ECO:0007669"/>
    <property type="project" value="UniProtKB-SubCell"/>
</dbReference>
<evidence type="ECO:0000256" key="5">
    <source>
        <dbReference type="PIRSR" id="PIRSR000097-1"/>
    </source>
</evidence>
<protein>
    <submittedName>
        <fullName evidence="9">LAFE_0F03268g1_1</fullName>
    </submittedName>
</protein>
<sequence length="312" mass="34704">MSNILKNSTATVKLNTGATIPLLGLGTWRSTEEEAYNAVLSAIKDGYRHIDSAAIYGNEAPVGRAIRDSGVPREELFVTTKLWGTQHRDPKFALQESLKRLGLDYVDLYLMHWPVALKTANIKDGNYLTFPIAPNGKRDVDLDDWNFIKTWELLQELPATGKTKAVGVSNFSVNNLKDLLASPTTKVVPAANQVELHPYLPQEELVKFCEGKGIVIEAYSPLGSNGSPLLKDPVVIKIAEKYGVEPAQVLINWGLKRGYVILPKSVTPSRIASNFKVFELSDEDFEKINNISKENGIKRFVDPDWEGFETFV</sequence>
<keyword evidence="3" id="KW-0963">Cytoplasm</keyword>
<evidence type="ECO:0000313" key="10">
    <source>
        <dbReference type="Proteomes" id="UP000190831"/>
    </source>
</evidence>
<dbReference type="InterPro" id="IPR020471">
    <property type="entry name" value="AKR"/>
</dbReference>
<dbReference type="GO" id="GO:0042180">
    <property type="term" value="P:ketone metabolic process"/>
    <property type="evidence" value="ECO:0007669"/>
    <property type="project" value="UniProtKB-ARBA"/>
</dbReference>
<dbReference type="SUPFAM" id="SSF51430">
    <property type="entry name" value="NAD(P)-linked oxidoreductase"/>
    <property type="match status" value="1"/>
</dbReference>
<feature type="active site" description="Proton donor" evidence="5">
    <location>
        <position position="56"/>
    </location>
</feature>
<accession>A0A1G4MEW5</accession>
<dbReference type="GO" id="GO:0004032">
    <property type="term" value="F:aldose reductase (NADPH) activity"/>
    <property type="evidence" value="ECO:0007669"/>
    <property type="project" value="UniProtKB-ARBA"/>
</dbReference>
<dbReference type="OrthoDB" id="416253at2759"/>
<feature type="domain" description="NADP-dependent oxidoreductase" evidence="8">
    <location>
        <begin position="23"/>
        <end position="292"/>
    </location>
</feature>
<dbReference type="GO" id="GO:0019568">
    <property type="term" value="P:arabinose catabolic process"/>
    <property type="evidence" value="ECO:0007669"/>
    <property type="project" value="UniProtKB-ARBA"/>
</dbReference>
<dbReference type="STRING" id="4955.A0A1G4MEW5"/>
<dbReference type="InterPro" id="IPR023210">
    <property type="entry name" value="NADP_OxRdtase_dom"/>
</dbReference>
<evidence type="ECO:0000256" key="2">
    <source>
        <dbReference type="ARBA" id="ARBA00007905"/>
    </source>
</evidence>
<dbReference type="PROSITE" id="PS00798">
    <property type="entry name" value="ALDOKETO_REDUCTASE_1"/>
    <property type="match status" value="1"/>
</dbReference>
<feature type="binding site" evidence="6">
    <location>
        <position position="112"/>
    </location>
    <ligand>
        <name>substrate</name>
    </ligand>
</feature>
<reference evidence="10" key="1">
    <citation type="submission" date="2016-03" db="EMBL/GenBank/DDBJ databases">
        <authorList>
            <person name="Devillers H."/>
        </authorList>
    </citation>
    <scope>NUCLEOTIDE SEQUENCE [LARGE SCALE GENOMIC DNA]</scope>
</reference>
<dbReference type="Gene3D" id="3.20.20.100">
    <property type="entry name" value="NADP-dependent oxidoreductase domain"/>
    <property type="match status" value="1"/>
</dbReference>
<evidence type="ECO:0000313" key="9">
    <source>
        <dbReference type="EMBL" id="SCW02294.1"/>
    </source>
</evidence>
<dbReference type="GO" id="GO:0042843">
    <property type="term" value="P:D-xylose catabolic process"/>
    <property type="evidence" value="ECO:0007669"/>
    <property type="project" value="UniProtKB-ARBA"/>
</dbReference>
<organism evidence="9 10">
    <name type="scientific">Lachancea fermentati</name>
    <name type="common">Zygosaccharomyces fermentati</name>
    <dbReference type="NCBI Taxonomy" id="4955"/>
    <lineage>
        <taxon>Eukaryota</taxon>
        <taxon>Fungi</taxon>
        <taxon>Dikarya</taxon>
        <taxon>Ascomycota</taxon>
        <taxon>Saccharomycotina</taxon>
        <taxon>Saccharomycetes</taxon>
        <taxon>Saccharomycetales</taxon>
        <taxon>Saccharomycetaceae</taxon>
        <taxon>Lachancea</taxon>
    </lineage>
</organism>
<keyword evidence="10" id="KW-1185">Reference proteome</keyword>
<evidence type="ECO:0000256" key="3">
    <source>
        <dbReference type="ARBA" id="ARBA00022490"/>
    </source>
</evidence>
<evidence type="ECO:0000256" key="4">
    <source>
        <dbReference type="ARBA" id="ARBA00023002"/>
    </source>
</evidence>
<dbReference type="InterPro" id="IPR036812">
    <property type="entry name" value="NAD(P)_OxRdtase_dom_sf"/>
</dbReference>
<dbReference type="AlphaFoldDB" id="A0A1G4MEW5"/>
<dbReference type="InterPro" id="IPR018170">
    <property type="entry name" value="Aldo/ket_reductase_CS"/>
</dbReference>
<dbReference type="PRINTS" id="PR00069">
    <property type="entry name" value="ALDKETRDTASE"/>
</dbReference>
<gene>
    <name evidence="9" type="ORF">LAFE_0F03268G</name>
</gene>
<dbReference type="PROSITE" id="PS00063">
    <property type="entry name" value="ALDOKETO_REDUCTASE_3"/>
    <property type="match status" value="1"/>
</dbReference>
<proteinExistence type="inferred from homology"/>
<dbReference type="EMBL" id="LT598490">
    <property type="protein sequence ID" value="SCW02294.1"/>
    <property type="molecule type" value="Genomic_DNA"/>
</dbReference>
<dbReference type="GO" id="GO:0034599">
    <property type="term" value="P:cellular response to oxidative stress"/>
    <property type="evidence" value="ECO:0007669"/>
    <property type="project" value="UniProtKB-ARBA"/>
</dbReference>
<evidence type="ECO:0000259" key="8">
    <source>
        <dbReference type="Pfam" id="PF00248"/>
    </source>
</evidence>
<dbReference type="PROSITE" id="PS00062">
    <property type="entry name" value="ALDOKETO_REDUCTASE_2"/>
    <property type="match status" value="1"/>
</dbReference>
<evidence type="ECO:0000256" key="7">
    <source>
        <dbReference type="PIRSR" id="PIRSR000097-3"/>
    </source>
</evidence>
<keyword evidence="4" id="KW-0560">Oxidoreductase</keyword>
<comment type="similarity">
    <text evidence="2">Belongs to the aldo/keto reductase family.</text>
</comment>
<dbReference type="GO" id="GO:0006066">
    <property type="term" value="P:alcohol metabolic process"/>
    <property type="evidence" value="ECO:0007669"/>
    <property type="project" value="UniProtKB-ARBA"/>
</dbReference>
<comment type="subcellular location">
    <subcellularLocation>
        <location evidence="1">Cytoplasm</location>
    </subcellularLocation>
</comment>
<feature type="site" description="Lowers pKa of active site Tyr" evidence="7">
    <location>
        <position position="81"/>
    </location>
</feature>
<evidence type="ECO:0000256" key="1">
    <source>
        <dbReference type="ARBA" id="ARBA00004496"/>
    </source>
</evidence>
<dbReference type="OMA" id="HVVISWH"/>
<dbReference type="FunFam" id="3.20.20.100:FF:000018">
    <property type="entry name" value="Glycerol dehydrogenase Gcy1"/>
    <property type="match status" value="1"/>
</dbReference>
<dbReference type="PIRSF" id="PIRSF000097">
    <property type="entry name" value="AKR"/>
    <property type="match status" value="1"/>
</dbReference>
<evidence type="ECO:0000256" key="6">
    <source>
        <dbReference type="PIRSR" id="PIRSR000097-2"/>
    </source>
</evidence>
<dbReference type="Pfam" id="PF00248">
    <property type="entry name" value="Aldo_ket_red"/>
    <property type="match status" value="1"/>
</dbReference>
<dbReference type="Proteomes" id="UP000190831">
    <property type="component" value="Chromosome F"/>
</dbReference>
<dbReference type="PANTHER" id="PTHR11732">
    <property type="entry name" value="ALDO/KETO REDUCTASE"/>
    <property type="match status" value="1"/>
</dbReference>